<dbReference type="STRING" id="1798410.A3H63_02035"/>
<proteinExistence type="predicted"/>
<keyword evidence="1" id="KW-0812">Transmembrane</keyword>
<evidence type="ECO:0008006" key="4">
    <source>
        <dbReference type="Google" id="ProtNLM"/>
    </source>
</evidence>
<accession>A0A1G1ZVY2</accession>
<comment type="caution">
    <text evidence="2">The sequence shown here is derived from an EMBL/GenBank/DDBJ whole genome shotgun (WGS) entry which is preliminary data.</text>
</comment>
<protein>
    <recommendedName>
        <fullName evidence="4">Baseplate protein J-like domain-containing protein</fullName>
    </recommendedName>
</protein>
<feature type="transmembrane region" description="Helical" evidence="1">
    <location>
        <begin position="173"/>
        <end position="194"/>
    </location>
</feature>
<sequence>MKKITINKSDEVAIIVEKIIEAPENEVVLNVPRFSHIGESLSNFHLLKREADALEKKIIIESVDDHVIELAEMSGLRAINPFFTKNKRQFSDIVAPKIVRGKGKKLTARVFQSGPEEGVEKQLDSRFEELESDLSRSFRKPKDGGIFHRLRFSFPRISWPSWSFPKIKINRRLALWALIIAAGGGIAVIGVKVLPKATVVIAAKTAEWSYKDSVTTQTSGIFDPVKMTIPNQVFSQKKNADLRFPATGRRQVEKKSSGVITVYNNYSSDPQPLVVNTRFTSPDGKTFKLITGITVPGAKIIEGNKIPSSIDAEVVADQPGPEYNIGPVKIFNIPGFGKGSAKYNNFYGESTGSMAGGFIGEVAYPTGEDIKNAKTKALSTLEENIKTTLFSQIPPEFKILDGASSFKLLQQKVNEEADQNGNFSVFTEAQLTIIGFKETDVKELLTRRARKDLDNEAYKIRSFDLSYGLPRGDFEKGILSFPVDFKGVFAYDIDVTGLAERLAGKSKSDSRAVILGLSGLDTATVSFWPFWVQTAPNSHDKIQIMVE</sequence>
<dbReference type="Proteomes" id="UP000176284">
    <property type="component" value="Unassembled WGS sequence"/>
</dbReference>
<dbReference type="EMBL" id="MHJM01000014">
    <property type="protein sequence ID" value="OGY67900.1"/>
    <property type="molecule type" value="Genomic_DNA"/>
</dbReference>
<evidence type="ECO:0000256" key="1">
    <source>
        <dbReference type="SAM" id="Phobius"/>
    </source>
</evidence>
<keyword evidence="1" id="KW-0472">Membrane</keyword>
<gene>
    <name evidence="2" type="ORF">A3H63_02035</name>
</gene>
<reference evidence="2 3" key="1">
    <citation type="journal article" date="2016" name="Nat. Commun.">
        <title>Thousands of microbial genomes shed light on interconnected biogeochemical processes in an aquifer system.</title>
        <authorList>
            <person name="Anantharaman K."/>
            <person name="Brown C.T."/>
            <person name="Hug L.A."/>
            <person name="Sharon I."/>
            <person name="Castelle C.J."/>
            <person name="Probst A.J."/>
            <person name="Thomas B.C."/>
            <person name="Singh A."/>
            <person name="Wilkins M.J."/>
            <person name="Karaoz U."/>
            <person name="Brodie E.L."/>
            <person name="Williams K.H."/>
            <person name="Hubbard S.S."/>
            <person name="Banfield J.F."/>
        </authorList>
    </citation>
    <scope>NUCLEOTIDE SEQUENCE [LARGE SCALE GENOMIC DNA]</scope>
</reference>
<dbReference type="AlphaFoldDB" id="A0A1G1ZVY2"/>
<name>A0A1G1ZVY2_9BACT</name>
<evidence type="ECO:0000313" key="2">
    <source>
        <dbReference type="EMBL" id="OGY67900.1"/>
    </source>
</evidence>
<keyword evidence="1" id="KW-1133">Transmembrane helix</keyword>
<evidence type="ECO:0000313" key="3">
    <source>
        <dbReference type="Proteomes" id="UP000176284"/>
    </source>
</evidence>
<organism evidence="2 3">
    <name type="scientific">Candidatus Harrisonbacteria bacterium RIFCSPLOWO2_02_FULL_45_10c</name>
    <dbReference type="NCBI Taxonomy" id="1798410"/>
    <lineage>
        <taxon>Bacteria</taxon>
        <taxon>Candidatus Harrisoniibacteriota</taxon>
    </lineage>
</organism>